<name>A0A2Z7D2C2_9LAMI</name>
<evidence type="ECO:0000313" key="2">
    <source>
        <dbReference type="EMBL" id="KZV52847.1"/>
    </source>
</evidence>
<feature type="compositionally biased region" description="Low complexity" evidence="1">
    <location>
        <begin position="215"/>
        <end position="230"/>
    </location>
</feature>
<dbReference type="AlphaFoldDB" id="A0A2Z7D2C2"/>
<accession>A0A2Z7D2C2</accession>
<dbReference type="Proteomes" id="UP000250235">
    <property type="component" value="Unassembled WGS sequence"/>
</dbReference>
<proteinExistence type="predicted"/>
<organism evidence="2 3">
    <name type="scientific">Dorcoceras hygrometricum</name>
    <dbReference type="NCBI Taxonomy" id="472368"/>
    <lineage>
        <taxon>Eukaryota</taxon>
        <taxon>Viridiplantae</taxon>
        <taxon>Streptophyta</taxon>
        <taxon>Embryophyta</taxon>
        <taxon>Tracheophyta</taxon>
        <taxon>Spermatophyta</taxon>
        <taxon>Magnoliopsida</taxon>
        <taxon>eudicotyledons</taxon>
        <taxon>Gunneridae</taxon>
        <taxon>Pentapetalae</taxon>
        <taxon>asterids</taxon>
        <taxon>lamiids</taxon>
        <taxon>Lamiales</taxon>
        <taxon>Gesneriaceae</taxon>
        <taxon>Didymocarpoideae</taxon>
        <taxon>Trichosporeae</taxon>
        <taxon>Loxocarpinae</taxon>
        <taxon>Dorcoceras</taxon>
    </lineage>
</organism>
<evidence type="ECO:0000256" key="1">
    <source>
        <dbReference type="SAM" id="MobiDB-lite"/>
    </source>
</evidence>
<protein>
    <submittedName>
        <fullName evidence="2">Uncharacterized protein</fullName>
    </submittedName>
</protein>
<gene>
    <name evidence="2" type="ORF">F511_37234</name>
</gene>
<dbReference type="EMBL" id="KQ990618">
    <property type="protein sequence ID" value="KZV52847.1"/>
    <property type="molecule type" value="Genomic_DNA"/>
</dbReference>
<reference evidence="2 3" key="1">
    <citation type="journal article" date="2015" name="Proc. Natl. Acad. Sci. U.S.A.">
        <title>The resurrection genome of Boea hygrometrica: A blueprint for survival of dehydration.</title>
        <authorList>
            <person name="Xiao L."/>
            <person name="Yang G."/>
            <person name="Zhang L."/>
            <person name="Yang X."/>
            <person name="Zhao S."/>
            <person name="Ji Z."/>
            <person name="Zhou Q."/>
            <person name="Hu M."/>
            <person name="Wang Y."/>
            <person name="Chen M."/>
            <person name="Xu Y."/>
            <person name="Jin H."/>
            <person name="Xiao X."/>
            <person name="Hu G."/>
            <person name="Bao F."/>
            <person name="Hu Y."/>
            <person name="Wan P."/>
            <person name="Li L."/>
            <person name="Deng X."/>
            <person name="Kuang T."/>
            <person name="Xiang C."/>
            <person name="Zhu J.K."/>
            <person name="Oliver M.J."/>
            <person name="He Y."/>
        </authorList>
    </citation>
    <scope>NUCLEOTIDE SEQUENCE [LARGE SCALE GENOMIC DNA]</scope>
    <source>
        <strain evidence="3">cv. XS01</strain>
    </source>
</reference>
<keyword evidence="3" id="KW-1185">Reference proteome</keyword>
<evidence type="ECO:0000313" key="3">
    <source>
        <dbReference type="Proteomes" id="UP000250235"/>
    </source>
</evidence>
<feature type="region of interest" description="Disordered" evidence="1">
    <location>
        <begin position="189"/>
        <end position="246"/>
    </location>
</feature>
<sequence length="246" mass="27327">MSLFDLQDVCMVIGSPATLDLPMVVDLIEIFESKGPYCTLTMIDCFLQALSVMPRGSWGDVVRRFTMIRWVWLPPEEVPIRIGFGTELVGLSAKKSWAYGVEPVGLTDCQTGWDNRFPSRSRGLPARGEVFLPEIFLEEVFLQEVMSPQVKRSSCKRDLPGRGVPARGDVTLGQEVFLQEVMSPRVKRSSCKSRGLPVRGALSSGPELGQHHDQLNNLENLNNTTGKENNQAPKGHGVKPQYGEQL</sequence>